<dbReference type="Proteomes" id="UP000236664">
    <property type="component" value="Unassembled WGS sequence"/>
</dbReference>
<evidence type="ECO:0000313" key="2">
    <source>
        <dbReference type="Proteomes" id="UP000236664"/>
    </source>
</evidence>
<protein>
    <submittedName>
        <fullName evidence="1">Uncharacterized protein</fullName>
    </submittedName>
</protein>
<dbReference type="OrthoDB" id="1658288at2759"/>
<dbReference type="STRING" id="42673.A0A2K0UAJ4"/>
<reference evidence="1 2" key="1">
    <citation type="submission" date="2017-06" db="EMBL/GenBank/DDBJ databases">
        <title>Genome of Fusarium nygamai isolate CS10214.</title>
        <authorList>
            <person name="Gardiner D.M."/>
            <person name="Obanor F."/>
            <person name="Kazan K."/>
        </authorList>
    </citation>
    <scope>NUCLEOTIDE SEQUENCE [LARGE SCALE GENOMIC DNA]</scope>
    <source>
        <strain evidence="1 2">CS10214</strain>
    </source>
</reference>
<dbReference type="EMBL" id="MTQA01000608">
    <property type="protein sequence ID" value="PNP54797.1"/>
    <property type="molecule type" value="Genomic_DNA"/>
</dbReference>
<comment type="caution">
    <text evidence="1">The sequence shown here is derived from an EMBL/GenBank/DDBJ whole genome shotgun (WGS) entry which is preliminary data.</text>
</comment>
<name>A0A2K0UAJ4_GIBNY</name>
<sequence>MVENGNNVGRVSDRASHASEIVRVDSTSPQYGRTFRAPGVPLEWGANRLESFLADHECSVGPIVRLLATEIHSCSQSATVTFQNLFHHLQAVHAGQTRPVLLPKSSGSQPARPQYLVLDHDFFGMTTLYVLG</sequence>
<dbReference type="AlphaFoldDB" id="A0A2K0UAJ4"/>
<organism evidence="1 2">
    <name type="scientific">Gibberella nygamai</name>
    <name type="common">Bean root rot disease fungus</name>
    <name type="synonym">Fusarium nygamai</name>
    <dbReference type="NCBI Taxonomy" id="42673"/>
    <lineage>
        <taxon>Eukaryota</taxon>
        <taxon>Fungi</taxon>
        <taxon>Dikarya</taxon>
        <taxon>Ascomycota</taxon>
        <taxon>Pezizomycotina</taxon>
        <taxon>Sordariomycetes</taxon>
        <taxon>Hypocreomycetidae</taxon>
        <taxon>Hypocreales</taxon>
        <taxon>Nectriaceae</taxon>
        <taxon>Fusarium</taxon>
        <taxon>Fusarium fujikuroi species complex</taxon>
    </lineage>
</organism>
<accession>A0A2K0UAJ4</accession>
<gene>
    <name evidence="1" type="ORF">FNYG_15601</name>
</gene>
<proteinExistence type="predicted"/>
<evidence type="ECO:0000313" key="1">
    <source>
        <dbReference type="EMBL" id="PNP54797.1"/>
    </source>
</evidence>
<keyword evidence="2" id="KW-1185">Reference proteome</keyword>